<dbReference type="EMBL" id="BAAFRS010000181">
    <property type="protein sequence ID" value="GAB1224221.1"/>
    <property type="molecule type" value="Genomic_DNA"/>
</dbReference>
<proteinExistence type="predicted"/>
<keyword evidence="2" id="KW-1185">Reference proteome</keyword>
<evidence type="ECO:0000313" key="2">
    <source>
        <dbReference type="Proteomes" id="UP001628156"/>
    </source>
</evidence>
<gene>
    <name evidence="1" type="ORF">ENUP19_0181G0007</name>
</gene>
<reference evidence="1 2" key="1">
    <citation type="journal article" date="2019" name="PLoS Negl. Trop. Dis.">
        <title>Whole genome sequencing of Entamoeba nuttalli reveals mammalian host-related molecular signatures and a novel octapeptide-repeat surface protein.</title>
        <authorList>
            <person name="Tanaka M."/>
            <person name="Makiuchi T."/>
            <person name="Komiyama T."/>
            <person name="Shiina T."/>
            <person name="Osaki K."/>
            <person name="Tachibana H."/>
        </authorList>
    </citation>
    <scope>NUCLEOTIDE SEQUENCE [LARGE SCALE GENOMIC DNA]</scope>
    <source>
        <strain evidence="1 2">P19-061405</strain>
    </source>
</reference>
<sequence length="221" mass="24983">MSEERSGGCSRKIILKSIVDKETLRKRKRISRNSESTVTNSVIYTLIIKAGASVTFRKSKRTKQTIKMLLPETIVLNNTVYDQSSIAKLNSRFMKETLSEEPVSVDNMNNKQYNRTREAQICNGLLYLLRSSGYSFTIRKTKRAKLTEQLVKISSIILTSGETVPMERLIEIGIAFQSAVENLFGRNQTVLINSSALSEYEIPPLEQCVSKPNTSNQYTSK</sequence>
<dbReference type="Proteomes" id="UP001628156">
    <property type="component" value="Unassembled WGS sequence"/>
</dbReference>
<protein>
    <recommendedName>
        <fullName evidence="3">TATA-binding protein-associated phosphoprotein</fullName>
    </recommendedName>
</protein>
<evidence type="ECO:0008006" key="3">
    <source>
        <dbReference type="Google" id="ProtNLM"/>
    </source>
</evidence>
<comment type="caution">
    <text evidence="1">The sequence shown here is derived from an EMBL/GenBank/DDBJ whole genome shotgun (WGS) entry which is preliminary data.</text>
</comment>
<accession>A0ABQ0DMZ3</accession>
<evidence type="ECO:0000313" key="1">
    <source>
        <dbReference type="EMBL" id="GAB1224221.1"/>
    </source>
</evidence>
<name>A0ABQ0DMZ3_9EUKA</name>
<organism evidence="1 2">
    <name type="scientific">Entamoeba nuttalli</name>
    <dbReference type="NCBI Taxonomy" id="412467"/>
    <lineage>
        <taxon>Eukaryota</taxon>
        <taxon>Amoebozoa</taxon>
        <taxon>Evosea</taxon>
        <taxon>Archamoebae</taxon>
        <taxon>Mastigamoebida</taxon>
        <taxon>Entamoebidae</taxon>
        <taxon>Entamoeba</taxon>
    </lineage>
</organism>